<dbReference type="RefSeq" id="WP_122913027.1">
    <property type="nucleotide sequence ID" value="NZ_RHHT01000015.1"/>
</dbReference>
<comment type="caution">
    <text evidence="1">The sequence shown here is derived from an EMBL/GenBank/DDBJ whole genome shotgun (WGS) entry which is preliminary data.</text>
</comment>
<dbReference type="AlphaFoldDB" id="A0A3M8CYT5"/>
<proteinExistence type="predicted"/>
<name>A0A3M8CYT5_9BACL</name>
<organism evidence="1 2">
    <name type="scientific">Brevibacillus panacihumi</name>
    <dbReference type="NCBI Taxonomy" id="497735"/>
    <lineage>
        <taxon>Bacteria</taxon>
        <taxon>Bacillati</taxon>
        <taxon>Bacillota</taxon>
        <taxon>Bacilli</taxon>
        <taxon>Bacillales</taxon>
        <taxon>Paenibacillaceae</taxon>
        <taxon>Brevibacillus</taxon>
    </lineage>
</organism>
<dbReference type="Proteomes" id="UP000281915">
    <property type="component" value="Unassembled WGS sequence"/>
</dbReference>
<gene>
    <name evidence="1" type="ORF">EDM58_09000</name>
</gene>
<evidence type="ECO:0000313" key="2">
    <source>
        <dbReference type="Proteomes" id="UP000281915"/>
    </source>
</evidence>
<evidence type="ECO:0000313" key="1">
    <source>
        <dbReference type="EMBL" id="RNB80954.1"/>
    </source>
</evidence>
<sequence>MRYEVTNGKMCVGSLNTINLATSAMVMIGDTREVYLFSAIEVPPEDLIVGVTLAPISSEPSASE</sequence>
<accession>A0A3M8CYT5</accession>
<dbReference type="EMBL" id="RHHT01000015">
    <property type="protein sequence ID" value="RNB80954.1"/>
    <property type="molecule type" value="Genomic_DNA"/>
</dbReference>
<reference evidence="1 2" key="1">
    <citation type="submission" date="2018-10" db="EMBL/GenBank/DDBJ databases">
        <title>Phylogenomics of Brevibacillus.</title>
        <authorList>
            <person name="Dunlap C."/>
        </authorList>
    </citation>
    <scope>NUCLEOTIDE SEQUENCE [LARGE SCALE GENOMIC DNA]</scope>
    <source>
        <strain evidence="1 2">JCM 15085</strain>
    </source>
</reference>
<protein>
    <submittedName>
        <fullName evidence="1">Spore gernimation protein GerPD</fullName>
    </submittedName>
</protein>